<reference evidence="3" key="1">
    <citation type="journal article" date="2019" name="Int. J. Syst. Evol. Microbiol.">
        <title>The Global Catalogue of Microorganisms (GCM) 10K type strain sequencing project: providing services to taxonomists for standard genome sequencing and annotation.</title>
        <authorList>
            <consortium name="The Broad Institute Genomics Platform"/>
            <consortium name="The Broad Institute Genome Sequencing Center for Infectious Disease"/>
            <person name="Wu L."/>
            <person name="Ma J."/>
        </authorList>
    </citation>
    <scope>NUCLEOTIDE SEQUENCE [LARGE SCALE GENOMIC DNA]</scope>
    <source>
        <strain evidence="3">CGMCC 1.12471</strain>
    </source>
</reference>
<dbReference type="RefSeq" id="WP_377935502.1">
    <property type="nucleotide sequence ID" value="NZ_JBHUEA010000020.1"/>
</dbReference>
<accession>A0ABW4LG14</accession>
<dbReference type="Gene3D" id="1.10.10.10">
    <property type="entry name" value="Winged helix-like DNA-binding domain superfamily/Winged helix DNA-binding domain"/>
    <property type="match status" value="1"/>
</dbReference>
<protein>
    <submittedName>
        <fullName evidence="2">Helix-turn-helix domain-containing protein</fullName>
    </submittedName>
</protein>
<gene>
    <name evidence="2" type="ORF">ACFSBI_12760</name>
</gene>
<dbReference type="Proteomes" id="UP001597347">
    <property type="component" value="Unassembled WGS sequence"/>
</dbReference>
<evidence type="ECO:0000313" key="2">
    <source>
        <dbReference type="EMBL" id="MFD1722421.1"/>
    </source>
</evidence>
<dbReference type="InterPro" id="IPR036388">
    <property type="entry name" value="WH-like_DNA-bd_sf"/>
</dbReference>
<feature type="domain" description="HTH iclR-type" evidence="1">
    <location>
        <begin position="41"/>
        <end position="84"/>
    </location>
</feature>
<dbReference type="InterPro" id="IPR036390">
    <property type="entry name" value="WH_DNA-bd_sf"/>
</dbReference>
<evidence type="ECO:0000313" key="3">
    <source>
        <dbReference type="Proteomes" id="UP001597347"/>
    </source>
</evidence>
<dbReference type="EMBL" id="JBHUEA010000020">
    <property type="protein sequence ID" value="MFD1722421.1"/>
    <property type="molecule type" value="Genomic_DNA"/>
</dbReference>
<sequence>MPVDPLPPDDGEKTAGLLAQDGLSTADAVLTAVRGIGHPAAAAIIRFLAGHDRAQIGQIIAGASLVRPTVNRHLRDLRELGVVEAEVAVGSVPKYTLNRTRVEEITRAHLAYMLGEPLPDA</sequence>
<organism evidence="2 3">
    <name type="scientific">Amnibacterium endophyticum</name>
    <dbReference type="NCBI Taxonomy" id="2109337"/>
    <lineage>
        <taxon>Bacteria</taxon>
        <taxon>Bacillati</taxon>
        <taxon>Actinomycetota</taxon>
        <taxon>Actinomycetes</taxon>
        <taxon>Micrococcales</taxon>
        <taxon>Microbacteriaceae</taxon>
        <taxon>Amnibacterium</taxon>
    </lineage>
</organism>
<comment type="caution">
    <text evidence="2">The sequence shown here is derived from an EMBL/GenBank/DDBJ whole genome shotgun (WGS) entry which is preliminary data.</text>
</comment>
<dbReference type="InterPro" id="IPR005471">
    <property type="entry name" value="Tscrpt_reg_IclR_N"/>
</dbReference>
<dbReference type="SUPFAM" id="SSF46785">
    <property type="entry name" value="Winged helix' DNA-binding domain"/>
    <property type="match status" value="1"/>
</dbReference>
<keyword evidence="3" id="KW-1185">Reference proteome</keyword>
<evidence type="ECO:0000259" key="1">
    <source>
        <dbReference type="Pfam" id="PF09339"/>
    </source>
</evidence>
<proteinExistence type="predicted"/>
<dbReference type="Pfam" id="PF09339">
    <property type="entry name" value="HTH_IclR"/>
    <property type="match status" value="1"/>
</dbReference>
<name>A0ABW4LG14_9MICO</name>